<dbReference type="InterPro" id="IPR036291">
    <property type="entry name" value="NAD(P)-bd_dom_sf"/>
</dbReference>
<evidence type="ECO:0000313" key="3">
    <source>
        <dbReference type="EMBL" id="HEF87960.1"/>
    </source>
</evidence>
<dbReference type="InterPro" id="IPR001509">
    <property type="entry name" value="Epimerase_deHydtase"/>
</dbReference>
<evidence type="ECO:0000259" key="2">
    <source>
        <dbReference type="Pfam" id="PF01370"/>
    </source>
</evidence>
<comment type="caution">
    <text evidence="3">The sequence shown here is derived from an EMBL/GenBank/DDBJ whole genome shotgun (WGS) entry which is preliminary data.</text>
</comment>
<dbReference type="PANTHER" id="PTHR43000">
    <property type="entry name" value="DTDP-D-GLUCOSE 4,6-DEHYDRATASE-RELATED"/>
    <property type="match status" value="1"/>
</dbReference>
<dbReference type="EMBL" id="DSJT01000038">
    <property type="protein sequence ID" value="HEF87960.1"/>
    <property type="molecule type" value="Genomic_DNA"/>
</dbReference>
<dbReference type="Gene3D" id="3.90.25.10">
    <property type="entry name" value="UDP-galactose 4-epimerase, domain 1"/>
    <property type="match status" value="2"/>
</dbReference>
<organism evidence="3">
    <name type="scientific">Thermosphaera aggregans</name>
    <dbReference type="NCBI Taxonomy" id="54254"/>
    <lineage>
        <taxon>Archaea</taxon>
        <taxon>Thermoproteota</taxon>
        <taxon>Thermoprotei</taxon>
        <taxon>Desulfurococcales</taxon>
        <taxon>Desulfurococcaceae</taxon>
        <taxon>Thermosphaera</taxon>
    </lineage>
</organism>
<dbReference type="Pfam" id="PF01370">
    <property type="entry name" value="Epimerase"/>
    <property type="match status" value="1"/>
</dbReference>
<dbReference type="SUPFAM" id="SSF51735">
    <property type="entry name" value="NAD(P)-binding Rossmann-fold domains"/>
    <property type="match status" value="1"/>
</dbReference>
<accession>A0A7C2FHQ4</accession>
<dbReference type="AlphaFoldDB" id="A0A7C2FHQ4"/>
<reference evidence="3" key="1">
    <citation type="journal article" date="2020" name="mSystems">
        <title>Genome- and Community-Level Interaction Insights into Carbon Utilization and Element Cycling Functions of Hydrothermarchaeota in Hydrothermal Sediment.</title>
        <authorList>
            <person name="Zhou Z."/>
            <person name="Liu Y."/>
            <person name="Xu W."/>
            <person name="Pan J."/>
            <person name="Luo Z.H."/>
            <person name="Li M."/>
        </authorList>
    </citation>
    <scope>NUCLEOTIDE SEQUENCE [LARGE SCALE GENOMIC DNA]</scope>
    <source>
        <strain evidence="3">SpSt-23</strain>
    </source>
</reference>
<dbReference type="Gene3D" id="3.40.50.720">
    <property type="entry name" value="NAD(P)-binding Rossmann-like Domain"/>
    <property type="match status" value="1"/>
</dbReference>
<name>A0A7C2FHQ4_9CREN</name>
<evidence type="ECO:0000256" key="1">
    <source>
        <dbReference type="ARBA" id="ARBA00007637"/>
    </source>
</evidence>
<comment type="similarity">
    <text evidence="1">Belongs to the NAD(P)-dependent epimerase/dehydratase family.</text>
</comment>
<sequence length="320" mass="35060">MNRVLVTGGAGFIGSHLVDYLIRRGIQVRVVDNLSSGRLEHVSHHFGSELFEFVEGDLKNPEAALKAVEDVDTVFHLAANPEVRLSVTEPTVHFNENLLATFNLLEACRKKGGVKLFVFASSSTVYGDASALPTPETHEIKPISVYGASKAGCEALLSSYSHLYGFKGVSLRYANIVGPRLRHGVIYDFIMKLSRNPGELEILGDGSQRKSYLHVSDAVEATVTVAEKSSSTYDCFNVGNEDWVTVTEIADIVSKAIGVKPVYKFVSTVKDGRGWPGDVKLMLLSIDKIRKLGWAPRLSSREAVEETARALVRELGLKPR</sequence>
<proteinExistence type="inferred from homology"/>
<protein>
    <submittedName>
        <fullName evidence="3">NAD-dependent epimerase/dehydratase family protein</fullName>
    </submittedName>
</protein>
<dbReference type="CDD" id="cd05234">
    <property type="entry name" value="UDP_G4E_2_SDR_e"/>
    <property type="match status" value="1"/>
</dbReference>
<feature type="domain" description="NAD-dependent epimerase/dehydratase" evidence="2">
    <location>
        <begin position="4"/>
        <end position="239"/>
    </location>
</feature>
<gene>
    <name evidence="3" type="ORF">ENP55_06795</name>
</gene>